<evidence type="ECO:0000313" key="2">
    <source>
        <dbReference type="Proteomes" id="UP001595887"/>
    </source>
</evidence>
<dbReference type="RefSeq" id="WP_381422823.1">
    <property type="nucleotide sequence ID" value="NZ_JBHSDH010000013.1"/>
</dbReference>
<dbReference type="EMBL" id="JBHSDH010000013">
    <property type="protein sequence ID" value="MFC4292273.1"/>
    <property type="molecule type" value="Genomic_DNA"/>
</dbReference>
<comment type="caution">
    <text evidence="1">The sequence shown here is derived from an EMBL/GenBank/DDBJ whole genome shotgun (WGS) entry which is preliminary data.</text>
</comment>
<evidence type="ECO:0000313" key="1">
    <source>
        <dbReference type="EMBL" id="MFC4292273.1"/>
    </source>
</evidence>
<gene>
    <name evidence="1" type="ORF">ACFOWX_07585</name>
</gene>
<protein>
    <submittedName>
        <fullName evidence="1">Uncharacterized protein</fullName>
    </submittedName>
</protein>
<sequence>MAEPTRARAVLSTEDLTLLRQAVLSHLQEIKDTPESVKFARLYHRLGSAGGK</sequence>
<accession>A0ABV8RFT8</accession>
<organism evidence="1 2">
    <name type="scientific">Sphingorhabdus arenilitoris</name>
    <dbReference type="NCBI Taxonomy" id="1490041"/>
    <lineage>
        <taxon>Bacteria</taxon>
        <taxon>Pseudomonadati</taxon>
        <taxon>Pseudomonadota</taxon>
        <taxon>Alphaproteobacteria</taxon>
        <taxon>Sphingomonadales</taxon>
        <taxon>Sphingomonadaceae</taxon>
        <taxon>Sphingorhabdus</taxon>
    </lineage>
</organism>
<reference evidence="2" key="1">
    <citation type="journal article" date="2019" name="Int. J. Syst. Evol. Microbiol.">
        <title>The Global Catalogue of Microorganisms (GCM) 10K type strain sequencing project: providing services to taxonomists for standard genome sequencing and annotation.</title>
        <authorList>
            <consortium name="The Broad Institute Genomics Platform"/>
            <consortium name="The Broad Institute Genome Sequencing Center for Infectious Disease"/>
            <person name="Wu L."/>
            <person name="Ma J."/>
        </authorList>
    </citation>
    <scope>NUCLEOTIDE SEQUENCE [LARGE SCALE GENOMIC DNA]</scope>
    <source>
        <strain evidence="2">CECT 8531</strain>
    </source>
</reference>
<keyword evidence="2" id="KW-1185">Reference proteome</keyword>
<proteinExistence type="predicted"/>
<name>A0ABV8RFT8_9SPHN</name>
<dbReference type="Proteomes" id="UP001595887">
    <property type="component" value="Unassembled WGS sequence"/>
</dbReference>